<evidence type="ECO:0000256" key="1">
    <source>
        <dbReference type="ARBA" id="ARBA00009108"/>
    </source>
</evidence>
<proteinExistence type="inferred from homology"/>
<evidence type="ECO:0000313" key="4">
    <source>
        <dbReference type="EMBL" id="MFC6713717.1"/>
    </source>
</evidence>
<gene>
    <name evidence="4" type="ORF">ACFQBT_07695</name>
</gene>
<feature type="coiled-coil region" evidence="2">
    <location>
        <begin position="74"/>
        <end position="122"/>
    </location>
</feature>
<protein>
    <submittedName>
        <fullName evidence="4">DUF881 domain-containing protein</fullName>
    </submittedName>
</protein>
<dbReference type="PANTHER" id="PTHR37313">
    <property type="entry name" value="UPF0749 PROTEIN RV1825"/>
    <property type="match status" value="1"/>
</dbReference>
<comment type="similarity">
    <text evidence="1">Belongs to the UPF0749 family.</text>
</comment>
<feature type="transmembrane region" description="Helical" evidence="3">
    <location>
        <begin position="51"/>
        <end position="70"/>
    </location>
</feature>
<keyword evidence="3" id="KW-1133">Transmembrane helix</keyword>
<keyword evidence="2" id="KW-0175">Coiled coil</keyword>
<dbReference type="Gene3D" id="3.30.70.1880">
    <property type="entry name" value="Protein of unknown function DUF881"/>
    <property type="match status" value="1"/>
</dbReference>
<accession>A0ABW2ARL8</accession>
<sequence>MTTPTKPRDPAASMSLIREITEHPLDPSYEQVAAQRRAAGLPQQTSLRSPGVIIACLLVGFAIAVAALALRVPHTQAQAQKDALIQRVDSAQSRIDKANGTIQRTQLEITTLQNQALEREDQDALAARLAQAEVTSGTLPVTGSGLVLEVNDAKDSAAGSGEDPRDLDDSNGRLTSTDMQILVNGLWQGGAEAIAINGQRLTSLSAIRFAGQAILVNFRPLQPPYEIVAIGPSSMRSAFQKSASGAYLDNLTGSFDLRASWRTGKQSLPAAPAPVLSYATVPEEKNQ</sequence>
<dbReference type="EMBL" id="JBHSWJ010000002">
    <property type="protein sequence ID" value="MFC6713717.1"/>
    <property type="molecule type" value="Genomic_DNA"/>
</dbReference>
<dbReference type="RefSeq" id="WP_377821696.1">
    <property type="nucleotide sequence ID" value="NZ_JBHSWJ010000002.1"/>
</dbReference>
<comment type="caution">
    <text evidence="4">The sequence shown here is derived from an EMBL/GenBank/DDBJ whole genome shotgun (WGS) entry which is preliminary data.</text>
</comment>
<evidence type="ECO:0000313" key="5">
    <source>
        <dbReference type="Proteomes" id="UP001596356"/>
    </source>
</evidence>
<dbReference type="Pfam" id="PF05949">
    <property type="entry name" value="DUF881"/>
    <property type="match status" value="1"/>
</dbReference>
<keyword evidence="3" id="KW-0472">Membrane</keyword>
<dbReference type="Proteomes" id="UP001596356">
    <property type="component" value="Unassembled WGS sequence"/>
</dbReference>
<reference evidence="5" key="1">
    <citation type="journal article" date="2019" name="Int. J. Syst. Evol. Microbiol.">
        <title>The Global Catalogue of Microorganisms (GCM) 10K type strain sequencing project: providing services to taxonomists for standard genome sequencing and annotation.</title>
        <authorList>
            <consortium name="The Broad Institute Genomics Platform"/>
            <consortium name="The Broad Institute Genome Sequencing Center for Infectious Disease"/>
            <person name="Wu L."/>
            <person name="Ma J."/>
        </authorList>
    </citation>
    <scope>NUCLEOTIDE SEQUENCE [LARGE SCALE GENOMIC DNA]</scope>
    <source>
        <strain evidence="5">NBRC 106593</strain>
    </source>
</reference>
<dbReference type="PANTHER" id="PTHR37313:SF1">
    <property type="entry name" value="UPF0749 PROTEIN RV1823"/>
    <property type="match status" value="1"/>
</dbReference>
<dbReference type="InterPro" id="IPR010273">
    <property type="entry name" value="DUF881"/>
</dbReference>
<evidence type="ECO:0000256" key="3">
    <source>
        <dbReference type="SAM" id="Phobius"/>
    </source>
</evidence>
<name>A0ABW2ARL8_9MICO</name>
<evidence type="ECO:0000256" key="2">
    <source>
        <dbReference type="SAM" id="Coils"/>
    </source>
</evidence>
<keyword evidence="5" id="KW-1185">Reference proteome</keyword>
<keyword evidence="3" id="KW-0812">Transmembrane</keyword>
<organism evidence="4 5">
    <name type="scientific">Branchiibius cervicis</name>
    <dbReference type="NCBI Taxonomy" id="908252"/>
    <lineage>
        <taxon>Bacteria</taxon>
        <taxon>Bacillati</taxon>
        <taxon>Actinomycetota</taxon>
        <taxon>Actinomycetes</taxon>
        <taxon>Micrococcales</taxon>
        <taxon>Dermacoccaceae</taxon>
        <taxon>Branchiibius</taxon>
    </lineage>
</organism>